<comment type="caution">
    <text evidence="2">The sequence shown here is derived from an EMBL/GenBank/DDBJ whole genome shotgun (WGS) entry which is preliminary data.</text>
</comment>
<dbReference type="Proteomes" id="UP001476798">
    <property type="component" value="Unassembled WGS sequence"/>
</dbReference>
<dbReference type="EMBL" id="JAHRIO010060746">
    <property type="protein sequence ID" value="MEQ2178263.1"/>
    <property type="molecule type" value="Genomic_DNA"/>
</dbReference>
<feature type="compositionally biased region" description="Low complexity" evidence="1">
    <location>
        <begin position="21"/>
        <end position="32"/>
    </location>
</feature>
<keyword evidence="3" id="KW-1185">Reference proteome</keyword>
<accession>A0ABV0P3H8</accession>
<organism evidence="2 3">
    <name type="scientific">Goodea atripinnis</name>
    <dbReference type="NCBI Taxonomy" id="208336"/>
    <lineage>
        <taxon>Eukaryota</taxon>
        <taxon>Metazoa</taxon>
        <taxon>Chordata</taxon>
        <taxon>Craniata</taxon>
        <taxon>Vertebrata</taxon>
        <taxon>Euteleostomi</taxon>
        <taxon>Actinopterygii</taxon>
        <taxon>Neopterygii</taxon>
        <taxon>Teleostei</taxon>
        <taxon>Neoteleostei</taxon>
        <taxon>Acanthomorphata</taxon>
        <taxon>Ovalentaria</taxon>
        <taxon>Atherinomorphae</taxon>
        <taxon>Cyprinodontiformes</taxon>
        <taxon>Goodeidae</taxon>
        <taxon>Goodea</taxon>
    </lineage>
</organism>
<proteinExistence type="predicted"/>
<reference evidence="2 3" key="1">
    <citation type="submission" date="2021-06" db="EMBL/GenBank/DDBJ databases">
        <authorList>
            <person name="Palmer J.M."/>
        </authorList>
    </citation>
    <scope>NUCLEOTIDE SEQUENCE [LARGE SCALE GENOMIC DNA]</scope>
    <source>
        <strain evidence="2 3">GA_2019</strain>
        <tissue evidence="2">Muscle</tissue>
    </source>
</reference>
<name>A0ABV0P3H8_9TELE</name>
<gene>
    <name evidence="2" type="ORF">GOODEAATRI_012237</name>
</gene>
<feature type="region of interest" description="Disordered" evidence="1">
    <location>
        <begin position="1"/>
        <end position="39"/>
    </location>
</feature>
<sequence>MTSLNSLSLASSARPSPVQGTTMSTFPSSSPMVGPVSNGFNPSMGFQTGGIGMGMRPSGPGLYGGMASTTSTPNFGALAQNQGPSGLTNRPPDMSALDNLFTPNKPKVSLNQIGPQAAPGGSTPWETRRCVKKICCFFPTCRPDHWRSRLTDLVVFVDRFR</sequence>
<evidence type="ECO:0000313" key="3">
    <source>
        <dbReference type="Proteomes" id="UP001476798"/>
    </source>
</evidence>
<evidence type="ECO:0000256" key="1">
    <source>
        <dbReference type="SAM" id="MobiDB-lite"/>
    </source>
</evidence>
<feature type="compositionally biased region" description="Low complexity" evidence="1">
    <location>
        <begin position="1"/>
        <end position="13"/>
    </location>
</feature>
<evidence type="ECO:0000313" key="2">
    <source>
        <dbReference type="EMBL" id="MEQ2178263.1"/>
    </source>
</evidence>
<protein>
    <submittedName>
        <fullName evidence="2">Uncharacterized protein</fullName>
    </submittedName>
</protein>